<keyword evidence="7" id="KW-1133">Transmembrane helix</keyword>
<dbReference type="InterPro" id="IPR007110">
    <property type="entry name" value="Ig-like_dom"/>
</dbReference>
<dbReference type="InterPro" id="IPR003598">
    <property type="entry name" value="Ig_sub2"/>
</dbReference>
<evidence type="ECO:0000256" key="5">
    <source>
        <dbReference type="ARBA" id="ARBA00046458"/>
    </source>
</evidence>
<evidence type="ECO:0000256" key="1">
    <source>
        <dbReference type="ARBA" id="ARBA00023319"/>
    </source>
</evidence>
<dbReference type="InterPro" id="IPR003599">
    <property type="entry name" value="Ig_sub"/>
</dbReference>
<feature type="domain" description="Ig-like" evidence="9">
    <location>
        <begin position="980"/>
        <end position="1049"/>
    </location>
</feature>
<evidence type="ECO:0000256" key="2">
    <source>
        <dbReference type="ARBA" id="ARBA00040106"/>
    </source>
</evidence>
<keyword evidence="7" id="KW-0812">Transmembrane</keyword>
<dbReference type="SMART" id="SM00409">
    <property type="entry name" value="IG"/>
    <property type="match status" value="14"/>
</dbReference>
<feature type="domain" description="Ig-like" evidence="9">
    <location>
        <begin position="680"/>
        <end position="764"/>
    </location>
</feature>
<feature type="domain" description="Ig-like" evidence="9">
    <location>
        <begin position="310"/>
        <end position="394"/>
    </location>
</feature>
<keyword evidence="8" id="KW-0732">Signal</keyword>
<feature type="domain" description="Ig-like" evidence="9">
    <location>
        <begin position="227"/>
        <end position="294"/>
    </location>
</feature>
<dbReference type="InterPro" id="IPR013151">
    <property type="entry name" value="Immunoglobulin_dom"/>
</dbReference>
<feature type="domain" description="Ig-like" evidence="9">
    <location>
        <begin position="584"/>
        <end position="647"/>
    </location>
</feature>
<gene>
    <name evidence="11" type="primary">LOC106601628</name>
</gene>
<dbReference type="PROSITE" id="PS50835">
    <property type="entry name" value="IG_LIKE"/>
    <property type="match status" value="13"/>
</dbReference>
<dbReference type="InterPro" id="IPR013106">
    <property type="entry name" value="Ig_V-set"/>
</dbReference>
<feature type="region of interest" description="Disordered" evidence="6">
    <location>
        <begin position="1468"/>
        <end position="1491"/>
    </location>
</feature>
<sequence length="1581" mass="176496">MSLRTAGSVLVVFLWSVAVVLGQNVWSVTYTTQSICVLEGSTVELSCSIRYPSGTVTSTVWFTKWGTGVEPEDLGQDPEYAGRLEYHGDKKNGHNLRITDLREKDSATYKFRFITDQTGWKYTGYPGVTLSVTGLQVKVTGGHQDKTLTCITTCTLTGNPTYIWYKNGQHLDESTSPQYKDLVSSNYDDSYSCAVKGHEDLHSPAVCVQDQICYRVTYTKRRICVLKGSTVDISCTYVGYYSTTSTFWFRSDKSTPEDLTSDPGYTGRVKYTGTYEGPSILRITDLREEDSAEYRFTFKTDNFEWGHSFPGTTLSVTGLQVKVTPAAEGQKTLTCITTCTLTGNPTYIWYKNGQRLDESTSPQYKDPVSSNYEDSYSCAVKGHEDLHSPAVCVQDQICSRVTYTKRRICVLKGSTVDISCTYVGYYSTTSTFWFRSDKSTPEDLTRDPGYTGRVKYTGTYRCPFTLRITDLREEDSAEYRFTFKTYNVEWGHSFPGTTLSVTGLQVKVTPAAEGQKTLTCITTCTLTDNPTYIWYKNGQHLDESTSPQYKYSVSSNYVDSYSCAVKGHEDLHSPAVCVQDQICSRVTYTKRRICVLKGSTVDISCTYVGYYSTTSTFWFRSDKSTPEDLTRDPGYTGRVKYTGTYRCPFTLRITDLREEDSAEYRFTFKTYNVEWGHSFPGTTLSVTGLQVKVTPAAEGQKTLTCITTCTLTDNPTYIWYKNGQHLDESTSPQYKYSVSSNYVDSYSCAVKGHEDLHSPAVCVQGQICNRVTYTKRRICVLKGSTVEISCTYVGYYSTTSTFWFRSDKSTPEDLTRDPGYTGRVKYTGTYRGPSILRITDLREEDSAEYRFTFKTDNFEWGHSFPGTTLTVTDLQVKVIPDTVTEGSWVKLTCSTTCTLTEIPNPTYIWYKNGEYLFSDSSPQYQYSVSRGGSDSYSCTLRGHEKLSSSKVTVDTSSLSCLSVTYTSRIICSLIPSVDLPCTTIYPTDLQVKVSPDTEAGKRTLTCSTTCSLTVNPTYIWYRNGQSLAWPTSQQYSVWSSETESYSCAVKGHEELHSPAVCAQGDNCWRVTYTKRRICVLKGSTVNISCSYTHPTSYIEQGSFWFTQKHPVDFSSYPEYAGRVEYNRNTENHHTMTITDLTEKDSAEYKFRLLTTHDGRFSGLPGVMLTVTDILLEMHPTSVSEGERVTLRCRTKCPVSLNPTYIWYKNGQRLTKPITSYNSLILDPVSSEDTGNYSCAVEGFERILSPEETLTVRFGPKNTSVSVSPSGEIVEGSSVTLTCSSDANPPVDKYTWYKKNGASLTGSEKTYNFTTISSEDRGEYYCEAENKYGRLISSSLPVDVQYGPKNTSVSVSPSGEIVEGSSVTLTCSSDANPPVDKYTWYKKNVTSPKASGQSYIITNIISEDRGEYYCEAQNGRGSMNSTSLMIIVAGKQTSVMTAAVGIIVVVLVLILCLSVFMWFRKKASTSPSDTRDTADDGQGDSSPVYDNISSMAMTPTAAQTAATDDQDDVHYASVHFSRSKNQEVPLYSTVQKQDEDVQYAAVKFNHLSAATQPTAAQAAEVDPSVLYSTVNKPRNKKT</sequence>
<protein>
    <recommendedName>
        <fullName evidence="2">B-cell receptor CD22</fullName>
    </recommendedName>
    <alternativeName>
        <fullName evidence="3">Sialic acid-binding Ig-like lectin 2</fullName>
    </alternativeName>
</protein>
<feature type="chain" id="PRO_5045159049" description="B-cell receptor CD22" evidence="8">
    <location>
        <begin position="23"/>
        <end position="1581"/>
    </location>
</feature>
<keyword evidence="1" id="KW-0393">Immunoglobulin domain</keyword>
<dbReference type="InterPro" id="IPR056386">
    <property type="entry name" value="Ig_CD22"/>
</dbReference>
<dbReference type="CDD" id="cd00099">
    <property type="entry name" value="IgV"/>
    <property type="match status" value="2"/>
</dbReference>
<dbReference type="SMART" id="SM00406">
    <property type="entry name" value="IGv"/>
    <property type="match status" value="7"/>
</dbReference>
<comment type="function">
    <text evidence="4">Most highly expressed siglec (sialic acid-binding immunoglobulin-like lectin) on B-cells that plays a role in various aspects of B-cell biology including differentiation, antigen presentation, and trafficking to bone marrow. Binds to alpha 2,6-linked sialic acid residues of surface molecules such as CD22 itself, CD45 and IgM in a cis configuration. Can also bind to ligands on other cells as an adhesion molecule in a trans configuration. Acts as an inhibitory coreceptor on the surface of B-cells and inhibits B-cell receptor induced signaling, characterized by inhibition of the calcium mobilization and cellular activation. Mechanistically, the immunoreceptor tyrosine-based inhibitory motif domain is phosphorylated by the Src kinase LYN, which in turn leads to the recruitment of the protein tyrosine phosphatase 1/PTPN6, leading to the negative regulation of BCR signaling. If this negative signaling from is of sufficient strength, apoptosis of the B-cell can be induced.</text>
</comment>
<evidence type="ECO:0000313" key="11">
    <source>
        <dbReference type="RefSeq" id="XP_045568579.1"/>
    </source>
</evidence>
<proteinExistence type="predicted"/>
<dbReference type="Proteomes" id="UP001652741">
    <property type="component" value="Unplaced"/>
</dbReference>
<evidence type="ECO:0000256" key="8">
    <source>
        <dbReference type="SAM" id="SignalP"/>
    </source>
</evidence>
<evidence type="ECO:0000256" key="6">
    <source>
        <dbReference type="SAM" id="MobiDB-lite"/>
    </source>
</evidence>
<keyword evidence="10" id="KW-1185">Reference proteome</keyword>
<feature type="domain" description="Ig-like" evidence="9">
    <location>
        <begin position="126"/>
        <end position="209"/>
    </location>
</feature>
<reference evidence="11" key="1">
    <citation type="submission" date="2025-08" db="UniProtKB">
        <authorList>
            <consortium name="RefSeq"/>
        </authorList>
    </citation>
    <scope>IDENTIFICATION</scope>
</reference>
<dbReference type="Pfam" id="PF00047">
    <property type="entry name" value="ig"/>
    <property type="match status" value="1"/>
</dbReference>
<dbReference type="GeneID" id="106601628"/>
<evidence type="ECO:0000256" key="7">
    <source>
        <dbReference type="SAM" id="Phobius"/>
    </source>
</evidence>
<feature type="domain" description="Ig-like" evidence="9">
    <location>
        <begin position="769"/>
        <end position="849"/>
    </location>
</feature>
<feature type="transmembrane region" description="Helical" evidence="7">
    <location>
        <begin position="1438"/>
        <end position="1462"/>
    </location>
</feature>
<feature type="domain" description="Ig-like" evidence="9">
    <location>
        <begin position="1259"/>
        <end position="1336"/>
    </location>
</feature>
<evidence type="ECO:0000256" key="4">
    <source>
        <dbReference type="ARBA" id="ARBA00045430"/>
    </source>
</evidence>
<dbReference type="InterPro" id="IPR013783">
    <property type="entry name" value="Ig-like_fold"/>
</dbReference>
<keyword evidence="7" id="KW-0472">Membrane</keyword>
<dbReference type="PANTHER" id="PTHR46013:SF4">
    <property type="entry name" value="B-CELL RECEPTOR CD22-RELATED"/>
    <property type="match status" value="1"/>
</dbReference>
<dbReference type="InterPro" id="IPR036179">
    <property type="entry name" value="Ig-like_dom_sf"/>
</dbReference>
<feature type="domain" description="Ig-like" evidence="9">
    <location>
        <begin position="865"/>
        <end position="959"/>
    </location>
</feature>
<organism evidence="10 11">
    <name type="scientific">Salmo salar</name>
    <name type="common">Atlantic salmon</name>
    <dbReference type="NCBI Taxonomy" id="8030"/>
    <lineage>
        <taxon>Eukaryota</taxon>
        <taxon>Metazoa</taxon>
        <taxon>Chordata</taxon>
        <taxon>Craniata</taxon>
        <taxon>Vertebrata</taxon>
        <taxon>Euteleostomi</taxon>
        <taxon>Actinopterygii</taxon>
        <taxon>Neopterygii</taxon>
        <taxon>Teleostei</taxon>
        <taxon>Protacanthopterygii</taxon>
        <taxon>Salmoniformes</taxon>
        <taxon>Salmonidae</taxon>
        <taxon>Salmoninae</taxon>
        <taxon>Salmo</taxon>
    </lineage>
</organism>
<dbReference type="Pfam" id="PF13895">
    <property type="entry name" value="Ig_2"/>
    <property type="match status" value="3"/>
</dbReference>
<feature type="signal peptide" evidence="8">
    <location>
        <begin position="1"/>
        <end position="22"/>
    </location>
</feature>
<feature type="domain" description="Ig-like" evidence="9">
    <location>
        <begin position="495"/>
        <end position="579"/>
    </location>
</feature>
<evidence type="ECO:0000259" key="9">
    <source>
        <dbReference type="PROSITE" id="PS50835"/>
    </source>
</evidence>
<dbReference type="SMART" id="SM00408">
    <property type="entry name" value="IGc2"/>
    <property type="match status" value="5"/>
</dbReference>
<name>A0ABM3EBY3_SALSA</name>
<dbReference type="Pfam" id="PF24518">
    <property type="entry name" value="Ig_CD22"/>
    <property type="match status" value="1"/>
</dbReference>
<feature type="domain" description="Ig-like" evidence="9">
    <location>
        <begin position="1347"/>
        <end position="1429"/>
    </location>
</feature>
<dbReference type="SUPFAM" id="SSF48726">
    <property type="entry name" value="Immunoglobulin"/>
    <property type="match status" value="12"/>
</dbReference>
<comment type="subunit">
    <text evidence="5">Predominantly monomer of isoform CD22-beta. Also found as heterodimer of isoform CD22-beta and a shorter isoform. Interacts with PTPN6/SHP-1, LYN, SYK, PIK3R1/PIK3R2 and PLCG1 upon phosphorylation. Interacts with GRB2, INPP5D and SHC1 upon phosphorylation. May form a complex with INPP5D/SHIP, GRB2 and SHC1.</text>
</comment>
<dbReference type="RefSeq" id="XP_045568579.1">
    <property type="nucleotide sequence ID" value="XM_045712623.1"/>
</dbReference>
<dbReference type="Gene3D" id="2.60.40.10">
    <property type="entry name" value="Immunoglobulins"/>
    <property type="match status" value="14"/>
</dbReference>
<evidence type="ECO:0000313" key="10">
    <source>
        <dbReference type="Proteomes" id="UP001652741"/>
    </source>
</evidence>
<feature type="domain" description="Ig-like" evidence="9">
    <location>
        <begin position="399"/>
        <end position="462"/>
    </location>
</feature>
<accession>A0ABM3EBY3</accession>
<dbReference type="PANTHER" id="PTHR46013">
    <property type="entry name" value="VASCULAR CELL ADHESION MOLECULE 1"/>
    <property type="match status" value="1"/>
</dbReference>
<evidence type="ECO:0000256" key="3">
    <source>
        <dbReference type="ARBA" id="ARBA00041781"/>
    </source>
</evidence>
<feature type="domain" description="Ig-like" evidence="9">
    <location>
        <begin position="1164"/>
        <end position="1254"/>
    </location>
</feature>